<keyword evidence="1" id="KW-1133">Transmembrane helix</keyword>
<dbReference type="PATRIC" id="fig|445710.3.peg.1698"/>
<evidence type="ECO:0000313" key="2">
    <source>
        <dbReference type="EMBL" id="AND69157.1"/>
    </source>
</evidence>
<dbReference type="OrthoDB" id="5948853at2"/>
<feature type="transmembrane region" description="Helical" evidence="1">
    <location>
        <begin position="129"/>
        <end position="152"/>
    </location>
</feature>
<accession>A0A160N167</accession>
<evidence type="ECO:0000313" key="3">
    <source>
        <dbReference type="Proteomes" id="UP000077255"/>
    </source>
</evidence>
<proteinExistence type="predicted"/>
<feature type="transmembrane region" description="Helical" evidence="1">
    <location>
        <begin position="161"/>
        <end position="181"/>
    </location>
</feature>
<dbReference type="KEGG" id="dtx:ATSB10_17030"/>
<feature type="transmembrane region" description="Helical" evidence="1">
    <location>
        <begin position="31"/>
        <end position="52"/>
    </location>
</feature>
<name>A0A160N167_9GAMM</name>
<feature type="transmembrane region" description="Helical" evidence="1">
    <location>
        <begin position="64"/>
        <end position="83"/>
    </location>
</feature>
<feature type="transmembrane region" description="Helical" evidence="1">
    <location>
        <begin position="193"/>
        <end position="214"/>
    </location>
</feature>
<evidence type="ECO:0000256" key="1">
    <source>
        <dbReference type="SAM" id="Phobius"/>
    </source>
</evidence>
<organism evidence="2 3">
    <name type="scientific">Dyella thiooxydans</name>
    <dbReference type="NCBI Taxonomy" id="445710"/>
    <lineage>
        <taxon>Bacteria</taxon>
        <taxon>Pseudomonadati</taxon>
        <taxon>Pseudomonadota</taxon>
        <taxon>Gammaproteobacteria</taxon>
        <taxon>Lysobacterales</taxon>
        <taxon>Rhodanobacteraceae</taxon>
        <taxon>Dyella</taxon>
    </lineage>
</organism>
<dbReference type="Proteomes" id="UP000077255">
    <property type="component" value="Chromosome"/>
</dbReference>
<feature type="transmembrane region" description="Helical" evidence="1">
    <location>
        <begin position="95"/>
        <end position="117"/>
    </location>
</feature>
<evidence type="ECO:0008006" key="4">
    <source>
        <dbReference type="Google" id="ProtNLM"/>
    </source>
</evidence>
<dbReference type="RefSeq" id="WP_063672006.1">
    <property type="nucleotide sequence ID" value="NZ_CP014841.1"/>
</dbReference>
<dbReference type="Pfam" id="PF06532">
    <property type="entry name" value="NrsF"/>
    <property type="match status" value="1"/>
</dbReference>
<protein>
    <recommendedName>
        <fullName evidence="4">DUF1109 domain-containing protein</fullName>
    </recommendedName>
</protein>
<sequence>MADAPNHQSLIHALGADLAPVRRLRPPLWRALGWTLLLTAMAALLVWHYGLTPMLTRWRGAPDLAWAGVGAVLTALVAGWVAFSLGVPGRPVSRAWLVLPPALLWIGASGVGCLRSWVAPDTVVATMAGARGCLEFILAFSLPLSAVLVVWLRRAYPLRPVLTAAMIGVASAAGSASLLEICHEFDAAATDLAVHALAVGLVIGVNALCGGRLLRPRRPVGGM</sequence>
<dbReference type="InterPro" id="IPR009495">
    <property type="entry name" value="NrsF"/>
</dbReference>
<gene>
    <name evidence="2" type="ORF">ATSB10_17030</name>
</gene>
<keyword evidence="1" id="KW-0812">Transmembrane</keyword>
<dbReference type="AlphaFoldDB" id="A0A160N167"/>
<dbReference type="EMBL" id="CP014841">
    <property type="protein sequence ID" value="AND69157.1"/>
    <property type="molecule type" value="Genomic_DNA"/>
</dbReference>
<dbReference type="STRING" id="445710.ATSB10_17030"/>
<reference evidence="2 3" key="1">
    <citation type="submission" date="2016-02" db="EMBL/GenBank/DDBJ databases">
        <title>Complete genome sequencing and analysis of ATSB10, Dyella thiooxydans isolated from rhizosphere soil of sunflower (Helianthus annuus L.).</title>
        <authorList>
            <person name="Lee Y."/>
            <person name="Hwangbo K."/>
            <person name="Chung H."/>
            <person name="Yoo J."/>
            <person name="Kim K.Y."/>
            <person name="Sa T.M."/>
            <person name="Um Y."/>
            <person name="Madhaiyan M."/>
        </authorList>
    </citation>
    <scope>NUCLEOTIDE SEQUENCE [LARGE SCALE GENOMIC DNA]</scope>
    <source>
        <strain evidence="2 3">ATSB10</strain>
    </source>
</reference>
<keyword evidence="3" id="KW-1185">Reference proteome</keyword>
<keyword evidence="1" id="KW-0472">Membrane</keyword>